<keyword evidence="6" id="KW-1185">Reference proteome</keyword>
<feature type="region of interest" description="Disordered" evidence="2">
    <location>
        <begin position="2026"/>
        <end position="2046"/>
    </location>
</feature>
<evidence type="ECO:0000313" key="6">
    <source>
        <dbReference type="Proteomes" id="UP000245946"/>
    </source>
</evidence>
<feature type="region of interest" description="Disordered" evidence="2">
    <location>
        <begin position="45"/>
        <end position="204"/>
    </location>
</feature>
<feature type="non-terminal residue" evidence="5">
    <location>
        <position position="2149"/>
    </location>
</feature>
<feature type="chain" id="PRO_5016310741" evidence="4">
    <location>
        <begin position="20"/>
        <end position="2149"/>
    </location>
</feature>
<keyword evidence="3" id="KW-0812">Transmembrane</keyword>
<evidence type="ECO:0000313" key="5">
    <source>
        <dbReference type="EMBL" id="PWN98474.1"/>
    </source>
</evidence>
<evidence type="ECO:0000256" key="1">
    <source>
        <dbReference type="SAM" id="Coils"/>
    </source>
</evidence>
<name>A0A316ZBR7_9BASI</name>
<dbReference type="EMBL" id="KZ819291">
    <property type="protein sequence ID" value="PWN98474.1"/>
    <property type="molecule type" value="Genomic_DNA"/>
</dbReference>
<evidence type="ECO:0000256" key="3">
    <source>
        <dbReference type="SAM" id="Phobius"/>
    </source>
</evidence>
<gene>
    <name evidence="5" type="ORF">FA09DRAFT_338339</name>
</gene>
<feature type="transmembrane region" description="Helical" evidence="3">
    <location>
        <begin position="1145"/>
        <end position="1165"/>
    </location>
</feature>
<feature type="compositionally biased region" description="Polar residues" evidence="2">
    <location>
        <begin position="45"/>
        <end position="104"/>
    </location>
</feature>
<feature type="compositionally biased region" description="Basic and acidic residues" evidence="2">
    <location>
        <begin position="159"/>
        <end position="186"/>
    </location>
</feature>
<feature type="compositionally biased region" description="Basic and acidic residues" evidence="2">
    <location>
        <begin position="511"/>
        <end position="521"/>
    </location>
</feature>
<keyword evidence="1" id="KW-0175">Coiled coil</keyword>
<evidence type="ECO:0000256" key="2">
    <source>
        <dbReference type="SAM" id="MobiDB-lite"/>
    </source>
</evidence>
<feature type="compositionally biased region" description="Low complexity" evidence="2">
    <location>
        <begin position="133"/>
        <end position="158"/>
    </location>
</feature>
<dbReference type="GeneID" id="37271637"/>
<protein>
    <submittedName>
        <fullName evidence="5">Uncharacterized protein</fullName>
    </submittedName>
</protein>
<keyword evidence="3" id="KW-1133">Transmembrane helix</keyword>
<feature type="region of interest" description="Disordered" evidence="2">
    <location>
        <begin position="1027"/>
        <end position="1050"/>
    </location>
</feature>
<feature type="region of interest" description="Disordered" evidence="2">
    <location>
        <begin position="499"/>
        <end position="521"/>
    </location>
</feature>
<keyword evidence="3" id="KW-0472">Membrane</keyword>
<sequence length="2149" mass="233093">MRFTVPLLLAASAAASVSATPLNNVAREIEENQVAVMIARDAATAKNNGTSTAPKTNGTSTAPKTNGTSGQAKTNASSGQAKTNASSGQAKTNVSSGQAKTNGTAHAAVKQTVKAQTNGTHVAPKHTTKAQNATAHTPAKAKQPAPAPAHKASAYQAKLPRDEPTAEELAARDDDVEVLEQRDPKKGYQKLPKENPTGKSSGFKKAGQVFKGFLGFGKKTRRELDETEFMLRQAVHEELLQRDPMEERKKKLLKGSAKAIGKGAYKEAKSQAEEAWDMAERDVLDEAELMPRELAERELDDSHSLDARGGKTTAAKYVVAGASIIGGGIGLAKLAEHYKLGDKTRRDIDELEELLQRGKEFTKADVEQMQHQLDLASEKLAQLLRDADDHAELLQRGKEFTKADVEQMQHQLDLASEKLAQLPRDVVDQLVQRKNAPTQADVKQMQHKLNVVSYQVAHMRRDAADEAVLQRDPGYIHDVVHNTWNAAALAAGHTPFRSADRAAQKAAQAGRRSDDALEQRDPGHIHDFVHKTWDKATSAASYPTFADQDRQAQHKASQALPHRRSEDALLERDPNAIKDAGVRAAKAAAQGAIKSVQHDLNVISYNLSHRRDEEGNDELVQRDPNAIKDAGTRAAKAAAQGAIKSVQHDLNVISYNLSHRRGEDDEQLLQREPSIESAAKGAAVRAGKGAAQGAIKSVQHDLNVVSYNIGHRSEDGDELLSREPSVESAAKDAAVRAGKGAAQGAIKSVQHDLNTLSNKIGHRSEAESVDERGFFSDAKDKYIDRYREQPQPESLRRDDELEMRSPGAGKIFALGSAGAVALVGGGMLTASLVKDYKNAHKHRRDLVDEEELLQREPGYVHDVFHNSAHAAHVAAAHTTAAALRKAAHAMDRVQRREGEDVEFEAREPGYIHDVVHNTAHEAHRAAALTAMHYEAKAQQKLDSLNNTSRRSEIEQRDPGYIHDVVHNTAHEAHRAAALTTMRYQAKAQQKLDSLNNTSRRRAELQEREPRYPKGMNAGAQFIADTHHQAHGSTAERRDEAELQLRDPRYPKGMNAGAQWSANRYHQAHGNTLAERDEEDLEQRGLKGGLAVFAGATTLVGGGAGLGAWLDSKNKHKRGLADAELLQERDFADAELQARMSKGRMAAIAAGSVLATGATAGLGYGATKLVNAFKHRDLDELSERDVFELDARDLADEHDLQVRAGGDGELQTRELAELLERGPTLGGKLLAGMTGIGAVTAVGFGAKALADSYRQKKNGKRDLLEGEEDLQVRADGQLQERGAGALVAAGVLQVTAMGGIGGYLHHKHVIRDLDAEEALQVRAAADGELQERSKKQIAKIVAGVVGAGAVVGTGFGIQAWRNAHHQRDLPADQQLLQVRAATDGELVERGPKNGNKGNAATAAASSLITVGSTLATKAYRNMHGRDLEADEEALQARDPLIGQLSADDARYFADAHYDGVEPAGHLDARDPLLGKALLAGGGFLLGKHYADKHKQQQQQPTGATGSVHMVARDPISGKKIVKYAVVGTAAKLVVGTAAWRAYQNHKAQQDGTAPAQRRELIGDEEDSQVRDPFFTKGAVKDLTKFANSRVDAMKTAAANHRRDLGDDEQDLDARSPEPFWGKAALAGGALYAYHKHQQHQAAAAAAPAPAAAPAQRDVHDDEQALDARSPEPFWGKAALAGGGLYLYHKHKQAQAAAAPAPAERDLGDDEQALQARDPFWGKAALAGGGLYLYHKHKQAQAAAAAPAAPAERNVDADLQARDPFWGKAALAGGGLYLYHKHKQAQAAAAAPAPAQRDVEGDEDLQAREPFWVSALAPAVSGRDVEEVHARDPFWVSALAPAVNGRDVSHEDLQARDPFWVSALAPAVNGRDVSHEDLEARDPFWVSALAPAINGRDEDVQARDPFWVSALAPAVSGRDVPTTVGDLQYVANREASDDVHAEKRSLDDIQVRGVMATASKYIAGKLAKPLYHMYAKLNDRAQDDELAARGKWKDAFTIKKWANQRRSLDEDELDARNIFQDACHKTEQVYDNHGPGHAPQRRSLDEDETAPRNVFHDVHQWAEGTREKWHLTTTRRSPDETEVRGLGRWVGKKTSKATKHEQPWQASLRRSPDGAEVRGLGKWIGKKIGQAIKHEAPFHGGYFSRRADTHA</sequence>
<feature type="coiled-coil region" evidence="1">
    <location>
        <begin position="359"/>
        <end position="418"/>
    </location>
</feature>
<feature type="compositionally biased region" description="Polar residues" evidence="2">
    <location>
        <begin position="987"/>
        <end position="997"/>
    </location>
</feature>
<organism evidence="5 6">
    <name type="scientific">Tilletiopsis washingtonensis</name>
    <dbReference type="NCBI Taxonomy" id="58919"/>
    <lineage>
        <taxon>Eukaryota</taxon>
        <taxon>Fungi</taxon>
        <taxon>Dikarya</taxon>
        <taxon>Basidiomycota</taxon>
        <taxon>Ustilaginomycotina</taxon>
        <taxon>Exobasidiomycetes</taxon>
        <taxon>Entylomatales</taxon>
        <taxon>Entylomatales incertae sedis</taxon>
        <taxon>Tilletiopsis</taxon>
    </lineage>
</organism>
<feature type="signal peptide" evidence="4">
    <location>
        <begin position="1"/>
        <end position="19"/>
    </location>
</feature>
<feature type="transmembrane region" description="Helical" evidence="3">
    <location>
        <begin position="1339"/>
        <end position="1359"/>
    </location>
</feature>
<dbReference type="Proteomes" id="UP000245946">
    <property type="component" value="Unassembled WGS sequence"/>
</dbReference>
<keyword evidence="4" id="KW-0732">Signal</keyword>
<reference evidence="5 6" key="1">
    <citation type="journal article" date="2018" name="Mol. Biol. Evol.">
        <title>Broad Genomic Sampling Reveals a Smut Pathogenic Ancestry of the Fungal Clade Ustilaginomycotina.</title>
        <authorList>
            <person name="Kijpornyongpan T."/>
            <person name="Mondo S.J."/>
            <person name="Barry K."/>
            <person name="Sandor L."/>
            <person name="Lee J."/>
            <person name="Lipzen A."/>
            <person name="Pangilinan J."/>
            <person name="LaButti K."/>
            <person name="Hainaut M."/>
            <person name="Henrissat B."/>
            <person name="Grigoriev I.V."/>
            <person name="Spatafora J.W."/>
            <person name="Aime M.C."/>
        </authorList>
    </citation>
    <scope>NUCLEOTIDE SEQUENCE [LARGE SCALE GENOMIC DNA]</scope>
    <source>
        <strain evidence="5 6">MCA 4186</strain>
    </source>
</reference>
<accession>A0A316ZBR7</accession>
<evidence type="ECO:0000256" key="4">
    <source>
        <dbReference type="SAM" id="SignalP"/>
    </source>
</evidence>
<feature type="compositionally biased region" description="Basic and acidic residues" evidence="2">
    <location>
        <begin position="1000"/>
        <end position="1011"/>
    </location>
</feature>
<feature type="compositionally biased region" description="Basic and acidic residues" evidence="2">
    <location>
        <begin position="1033"/>
        <end position="1049"/>
    </location>
</feature>
<feature type="compositionally biased region" description="Basic and acidic residues" evidence="2">
    <location>
        <begin position="563"/>
        <end position="572"/>
    </location>
</feature>
<feature type="region of interest" description="Disordered" evidence="2">
    <location>
        <begin position="547"/>
        <end position="572"/>
    </location>
</feature>
<proteinExistence type="predicted"/>
<dbReference type="RefSeq" id="XP_025598753.1">
    <property type="nucleotide sequence ID" value="XM_025744093.1"/>
</dbReference>
<feature type="region of interest" description="Disordered" evidence="2">
    <location>
        <begin position="987"/>
        <end position="1014"/>
    </location>
</feature>
<feature type="transmembrane region" description="Helical" evidence="3">
    <location>
        <begin position="811"/>
        <end position="833"/>
    </location>
</feature>